<comment type="caution">
    <text evidence="2">The sequence shown here is derived from an EMBL/GenBank/DDBJ whole genome shotgun (WGS) entry which is preliminary data.</text>
</comment>
<proteinExistence type="predicted"/>
<keyword evidence="3" id="KW-1185">Reference proteome</keyword>
<accession>A0AAV5RWS9</accession>
<reference evidence="2 3" key="1">
    <citation type="journal article" date="2023" name="Elife">
        <title>Identification of key yeast species and microbe-microbe interactions impacting larval growth of Drosophila in the wild.</title>
        <authorList>
            <person name="Mure A."/>
            <person name="Sugiura Y."/>
            <person name="Maeda R."/>
            <person name="Honda K."/>
            <person name="Sakurai N."/>
            <person name="Takahashi Y."/>
            <person name="Watada M."/>
            <person name="Katoh T."/>
            <person name="Gotoh A."/>
            <person name="Gotoh Y."/>
            <person name="Taniguchi I."/>
            <person name="Nakamura K."/>
            <person name="Hayashi T."/>
            <person name="Katayama T."/>
            <person name="Uemura T."/>
            <person name="Hattori Y."/>
        </authorList>
    </citation>
    <scope>NUCLEOTIDE SEQUENCE [LARGE SCALE GENOMIC DNA]</scope>
    <source>
        <strain evidence="2 3">KH-74</strain>
    </source>
</reference>
<organism evidence="2 3">
    <name type="scientific">Maudiozyma humilis</name>
    <name type="common">Sour dough yeast</name>
    <name type="synonym">Kazachstania humilis</name>
    <dbReference type="NCBI Taxonomy" id="51915"/>
    <lineage>
        <taxon>Eukaryota</taxon>
        <taxon>Fungi</taxon>
        <taxon>Dikarya</taxon>
        <taxon>Ascomycota</taxon>
        <taxon>Saccharomycotina</taxon>
        <taxon>Saccharomycetes</taxon>
        <taxon>Saccharomycetales</taxon>
        <taxon>Saccharomycetaceae</taxon>
        <taxon>Maudiozyma</taxon>
    </lineage>
</organism>
<dbReference type="PANTHER" id="PTHR15615">
    <property type="match status" value="1"/>
</dbReference>
<dbReference type="Gene3D" id="1.10.472.10">
    <property type="entry name" value="Cyclin-like"/>
    <property type="match status" value="1"/>
</dbReference>
<dbReference type="EMBL" id="BTGD01000006">
    <property type="protein sequence ID" value="GMM55891.1"/>
    <property type="molecule type" value="Genomic_DNA"/>
</dbReference>
<feature type="compositionally biased region" description="Basic and acidic residues" evidence="1">
    <location>
        <begin position="71"/>
        <end position="91"/>
    </location>
</feature>
<evidence type="ECO:0000313" key="3">
    <source>
        <dbReference type="Proteomes" id="UP001377567"/>
    </source>
</evidence>
<dbReference type="Pfam" id="PF08613">
    <property type="entry name" value="Cyclin"/>
    <property type="match status" value="1"/>
</dbReference>
<dbReference type="PANTHER" id="PTHR15615:SF123">
    <property type="entry name" value="PHO85 CYCLIN-10-RELATED"/>
    <property type="match status" value="1"/>
</dbReference>
<dbReference type="AlphaFoldDB" id="A0AAV5RWS9"/>
<feature type="compositionally biased region" description="Basic and acidic residues" evidence="1">
    <location>
        <begin position="108"/>
        <end position="119"/>
    </location>
</feature>
<dbReference type="GO" id="GO:0019901">
    <property type="term" value="F:protein kinase binding"/>
    <property type="evidence" value="ECO:0007669"/>
    <property type="project" value="InterPro"/>
</dbReference>
<feature type="region of interest" description="Disordered" evidence="1">
    <location>
        <begin position="71"/>
        <end position="119"/>
    </location>
</feature>
<gene>
    <name evidence="2" type="ORF">DAKH74_025070</name>
</gene>
<protein>
    <submittedName>
        <fullName evidence="2">Pcl8 protein</fullName>
    </submittedName>
</protein>
<dbReference type="Proteomes" id="UP001377567">
    <property type="component" value="Unassembled WGS sequence"/>
</dbReference>
<name>A0AAV5RWS9_MAUHU</name>
<dbReference type="InterPro" id="IPR013922">
    <property type="entry name" value="Cyclin_PHO80-like"/>
</dbReference>
<sequence>MSNIGTRQAANENMLSESFNNNNLSIYDDDDDIGIDLPLKPNLLKNRNFLDIDNSELPLMRPGQKVRFQIDHAPDGDNIDLGRHLSDSERGDNDDDTQCESVVSDSEGGSRSRSKESVEELLHHASEVNDYVAENINKLKVYPSNSASNRTLQRIMSSTNPRTESLSTFNLSDTEFDDPYNLDHQSMGSTSHFGDDETSSLDHVSTASEIQHIISDSSKNSSDTFDDNASDTTSVAERETFTFDAETCLRNVREFIERDNEMEEAERKAAEEAQDDGLTFVELSVDEAKGNFLRVIDLVIALSKREDIGDYDISETNKKHFHNFVMKNLPSLSYQDFVERIQSKCMFGSIVYQSATYLLQVLFLKKDSPEDPYKLKHRLYDNEIHRVIIASIRIATKLIEDQVHSHQYFCKVCGVTKKLLTKLEVALVMCLKDDDLVITRKMLAKSVLVIDEMASLAN</sequence>
<dbReference type="GO" id="GO:0005634">
    <property type="term" value="C:nucleus"/>
    <property type="evidence" value="ECO:0007669"/>
    <property type="project" value="TreeGrafter"/>
</dbReference>
<evidence type="ECO:0000313" key="2">
    <source>
        <dbReference type="EMBL" id="GMM55891.1"/>
    </source>
</evidence>
<dbReference type="GO" id="GO:0016538">
    <property type="term" value="F:cyclin-dependent protein serine/threonine kinase regulator activity"/>
    <property type="evidence" value="ECO:0007669"/>
    <property type="project" value="TreeGrafter"/>
</dbReference>
<evidence type="ECO:0000256" key="1">
    <source>
        <dbReference type="SAM" id="MobiDB-lite"/>
    </source>
</evidence>
<dbReference type="GO" id="GO:0000307">
    <property type="term" value="C:cyclin-dependent protein kinase holoenzyme complex"/>
    <property type="evidence" value="ECO:0007669"/>
    <property type="project" value="UniProtKB-ARBA"/>
</dbReference>